<name>A0A841IPH1_9ACTN</name>
<comment type="caution">
    <text evidence="1">The sequence shown here is derived from an EMBL/GenBank/DDBJ whole genome shotgun (WGS) entry which is preliminary data.</text>
</comment>
<organism evidence="1 2">
    <name type="scientific">Nocardiopsis algeriensis</name>
    <dbReference type="NCBI Taxonomy" id="1478215"/>
    <lineage>
        <taxon>Bacteria</taxon>
        <taxon>Bacillati</taxon>
        <taxon>Actinomycetota</taxon>
        <taxon>Actinomycetes</taxon>
        <taxon>Streptosporangiales</taxon>
        <taxon>Nocardiopsidaceae</taxon>
        <taxon>Nocardiopsis</taxon>
    </lineage>
</organism>
<dbReference type="Proteomes" id="UP000536604">
    <property type="component" value="Unassembled WGS sequence"/>
</dbReference>
<protein>
    <submittedName>
        <fullName evidence="1">Uncharacterized protein</fullName>
    </submittedName>
</protein>
<dbReference type="EMBL" id="JACHJO010000007">
    <property type="protein sequence ID" value="MBB6120627.1"/>
    <property type="molecule type" value="Genomic_DNA"/>
</dbReference>
<dbReference type="RefSeq" id="WP_184291877.1">
    <property type="nucleotide sequence ID" value="NZ_JACHJO010000007.1"/>
</dbReference>
<reference evidence="1 2" key="1">
    <citation type="submission" date="2020-08" db="EMBL/GenBank/DDBJ databases">
        <title>Genomic Encyclopedia of Type Strains, Phase III (KMG-III): the genomes of soil and plant-associated and newly described type strains.</title>
        <authorList>
            <person name="Whitman W."/>
        </authorList>
    </citation>
    <scope>NUCLEOTIDE SEQUENCE [LARGE SCALE GENOMIC DNA]</scope>
    <source>
        <strain evidence="1 2">CECT 8712</strain>
    </source>
</reference>
<evidence type="ECO:0000313" key="2">
    <source>
        <dbReference type="Proteomes" id="UP000536604"/>
    </source>
</evidence>
<accession>A0A841IPH1</accession>
<keyword evidence="2" id="KW-1185">Reference proteome</keyword>
<evidence type="ECO:0000313" key="1">
    <source>
        <dbReference type="EMBL" id="MBB6120627.1"/>
    </source>
</evidence>
<gene>
    <name evidence="1" type="ORF">FHS13_002584</name>
</gene>
<proteinExistence type="predicted"/>
<dbReference type="AlphaFoldDB" id="A0A841IPH1"/>
<sequence length="186" mass="22404">MALEDFEIHDPWILLERVKTILKEGEENKWEGSTRQAMNLLIWVSELLTKENNESPRFADQKGELRELFNLPNTKNHLDRYMLTCGIYVGRGRMEGYERACVYRSTLQILNDHFVPWKEISLPHLVEDMESIDDDIREVAEDAPPIREHEIPDWVPDSHWWWRAPKKQDMSEAERWYRRHYEELEP</sequence>